<dbReference type="EMBL" id="AWWV01008865">
    <property type="protein sequence ID" value="OMO88916.1"/>
    <property type="molecule type" value="Genomic_DNA"/>
</dbReference>
<evidence type="ECO:0000313" key="1">
    <source>
        <dbReference type="EMBL" id="OMO88916.1"/>
    </source>
</evidence>
<proteinExistence type="predicted"/>
<gene>
    <name evidence="1" type="ORF">CCACVL1_08113</name>
</gene>
<dbReference type="AlphaFoldDB" id="A0A1R3J2A9"/>
<dbReference type="Proteomes" id="UP000188268">
    <property type="component" value="Unassembled WGS sequence"/>
</dbReference>
<organism evidence="1 2">
    <name type="scientific">Corchorus capsularis</name>
    <name type="common">Jute</name>
    <dbReference type="NCBI Taxonomy" id="210143"/>
    <lineage>
        <taxon>Eukaryota</taxon>
        <taxon>Viridiplantae</taxon>
        <taxon>Streptophyta</taxon>
        <taxon>Embryophyta</taxon>
        <taxon>Tracheophyta</taxon>
        <taxon>Spermatophyta</taxon>
        <taxon>Magnoliopsida</taxon>
        <taxon>eudicotyledons</taxon>
        <taxon>Gunneridae</taxon>
        <taxon>Pentapetalae</taxon>
        <taxon>rosids</taxon>
        <taxon>malvids</taxon>
        <taxon>Malvales</taxon>
        <taxon>Malvaceae</taxon>
        <taxon>Grewioideae</taxon>
        <taxon>Apeibeae</taxon>
        <taxon>Corchorus</taxon>
    </lineage>
</organism>
<protein>
    <submittedName>
        <fullName evidence="1">Uncharacterized protein</fullName>
    </submittedName>
</protein>
<name>A0A1R3J2A9_COCAP</name>
<evidence type="ECO:0000313" key="2">
    <source>
        <dbReference type="Proteomes" id="UP000188268"/>
    </source>
</evidence>
<sequence length="23" mass="2649">MEVVAFLPWPVAKKSFFDLVNPN</sequence>
<comment type="caution">
    <text evidence="1">The sequence shown here is derived from an EMBL/GenBank/DDBJ whole genome shotgun (WGS) entry which is preliminary data.</text>
</comment>
<reference evidence="1 2" key="1">
    <citation type="submission" date="2013-09" db="EMBL/GenBank/DDBJ databases">
        <title>Corchorus capsularis genome sequencing.</title>
        <authorList>
            <person name="Alam M."/>
            <person name="Haque M.S."/>
            <person name="Islam M.S."/>
            <person name="Emdad E.M."/>
            <person name="Islam M.M."/>
            <person name="Ahmed B."/>
            <person name="Halim A."/>
            <person name="Hossen Q.M.M."/>
            <person name="Hossain M.Z."/>
            <person name="Ahmed R."/>
            <person name="Khan M.M."/>
            <person name="Islam R."/>
            <person name="Rashid M.M."/>
            <person name="Khan S.A."/>
            <person name="Rahman M.S."/>
            <person name="Alam M."/>
        </authorList>
    </citation>
    <scope>NUCLEOTIDE SEQUENCE [LARGE SCALE GENOMIC DNA]</scope>
    <source>
        <strain evidence="2">cv. CVL-1</strain>
        <tissue evidence="1">Whole seedling</tissue>
    </source>
</reference>
<dbReference type="Gramene" id="OMO88916">
    <property type="protein sequence ID" value="OMO88916"/>
    <property type="gene ID" value="CCACVL1_08113"/>
</dbReference>
<accession>A0A1R3J2A9</accession>
<keyword evidence="2" id="KW-1185">Reference proteome</keyword>